<protein>
    <submittedName>
        <fullName evidence="2">Uncharacterized protein</fullName>
    </submittedName>
</protein>
<keyword evidence="3" id="KW-1185">Reference proteome</keyword>
<organism evidence="2 3">
    <name type="scientific">Hapsidospora chrysogenum (strain ATCC 11550 / CBS 779.69 / DSM 880 / IAM 14645 / JCM 23072 / IMI 49137)</name>
    <name type="common">Acremonium chrysogenum</name>
    <dbReference type="NCBI Taxonomy" id="857340"/>
    <lineage>
        <taxon>Eukaryota</taxon>
        <taxon>Fungi</taxon>
        <taxon>Dikarya</taxon>
        <taxon>Ascomycota</taxon>
        <taxon>Pezizomycotina</taxon>
        <taxon>Sordariomycetes</taxon>
        <taxon>Hypocreomycetidae</taxon>
        <taxon>Hypocreales</taxon>
        <taxon>Bionectriaceae</taxon>
        <taxon>Hapsidospora</taxon>
    </lineage>
</organism>
<feature type="region of interest" description="Disordered" evidence="1">
    <location>
        <begin position="1"/>
        <end position="20"/>
    </location>
</feature>
<dbReference type="Proteomes" id="UP000029964">
    <property type="component" value="Unassembled WGS sequence"/>
</dbReference>
<evidence type="ECO:0000313" key="2">
    <source>
        <dbReference type="EMBL" id="KFH40565.1"/>
    </source>
</evidence>
<name>A0A086STY3_HAPC1</name>
<evidence type="ECO:0000256" key="1">
    <source>
        <dbReference type="SAM" id="MobiDB-lite"/>
    </source>
</evidence>
<dbReference type="EMBL" id="JPKY01000189">
    <property type="protein sequence ID" value="KFH40565.1"/>
    <property type="molecule type" value="Genomic_DNA"/>
</dbReference>
<comment type="caution">
    <text evidence="2">The sequence shown here is derived from an EMBL/GenBank/DDBJ whole genome shotgun (WGS) entry which is preliminary data.</text>
</comment>
<feature type="region of interest" description="Disordered" evidence="1">
    <location>
        <begin position="68"/>
        <end position="99"/>
    </location>
</feature>
<feature type="compositionally biased region" description="Low complexity" evidence="1">
    <location>
        <begin position="68"/>
        <end position="82"/>
    </location>
</feature>
<gene>
    <name evidence="2" type="ORF">ACRE_087480</name>
</gene>
<sequence>MSDAPARIPQDASADRDSMEKARGLANTIVLKSLASRAKANPSTDLSRFLRQQADSYPRLCNDLAQRASRRGSASSCSETSSQVRDEESLSAPGPSQFHLDGDINILYPLVDRVVSLASGWENHENPAPGHFDKTLSAGIKLPSTRPSAIDRRSGACITPSSCRSIRPKS</sequence>
<dbReference type="HOGENOM" id="CLU_1570167_0_0_1"/>
<dbReference type="AlphaFoldDB" id="A0A086STY3"/>
<reference evidence="3" key="1">
    <citation type="journal article" date="2014" name="Genome Announc.">
        <title>Genome sequence and annotation of Acremonium chrysogenum, producer of the beta-lactam antibiotic cephalosporin C.</title>
        <authorList>
            <person name="Terfehr D."/>
            <person name="Dahlmann T.A."/>
            <person name="Specht T."/>
            <person name="Zadra I."/>
            <person name="Kuernsteiner H."/>
            <person name="Kueck U."/>
        </authorList>
    </citation>
    <scope>NUCLEOTIDE SEQUENCE [LARGE SCALE GENOMIC DNA]</scope>
    <source>
        <strain evidence="3">ATCC 11550 / CBS 779.69 / DSM 880 / IAM 14645 / JCM 23072 / IMI 49137</strain>
    </source>
</reference>
<accession>A0A086STY3</accession>
<proteinExistence type="predicted"/>
<evidence type="ECO:0000313" key="3">
    <source>
        <dbReference type="Proteomes" id="UP000029964"/>
    </source>
</evidence>